<dbReference type="InterPro" id="IPR036237">
    <property type="entry name" value="Xyl_isomerase-like_sf"/>
</dbReference>
<dbReference type="PANTHER" id="PTHR12110:SF41">
    <property type="entry name" value="INOSOSE DEHYDRATASE"/>
    <property type="match status" value="1"/>
</dbReference>
<reference evidence="2 3" key="1">
    <citation type="submission" date="2014-12" db="EMBL/GenBank/DDBJ databases">
        <title>Draft genome sequence of Paenibacillus kamchatkensis strain B-2647.</title>
        <authorList>
            <person name="Karlyshev A.V."/>
            <person name="Kudryashova E.B."/>
        </authorList>
    </citation>
    <scope>NUCLEOTIDE SEQUENCE [LARGE SCALE GENOMIC DNA]</scope>
    <source>
        <strain evidence="2 3">VKM B-2647</strain>
    </source>
</reference>
<feature type="domain" description="Xylose isomerase-like TIM barrel" evidence="1">
    <location>
        <begin position="27"/>
        <end position="275"/>
    </location>
</feature>
<accession>A0ABR5AHL0</accession>
<dbReference type="Gene3D" id="3.20.20.150">
    <property type="entry name" value="Divalent-metal-dependent TIM barrel enzymes"/>
    <property type="match status" value="1"/>
</dbReference>
<dbReference type="Proteomes" id="UP000031967">
    <property type="component" value="Unassembled WGS sequence"/>
</dbReference>
<dbReference type="InterPro" id="IPR013022">
    <property type="entry name" value="Xyl_isomerase-like_TIM-brl"/>
</dbReference>
<dbReference type="Pfam" id="PF01261">
    <property type="entry name" value="AP_endonuc_2"/>
    <property type="match status" value="1"/>
</dbReference>
<dbReference type="InterPro" id="IPR050312">
    <property type="entry name" value="IolE/XylAMocC-like"/>
</dbReference>
<protein>
    <recommendedName>
        <fullName evidence="1">Xylose isomerase-like TIM barrel domain-containing protein</fullName>
    </recommendedName>
</protein>
<dbReference type="EMBL" id="JXAK01000020">
    <property type="protein sequence ID" value="KIL40502.1"/>
    <property type="molecule type" value="Genomic_DNA"/>
</dbReference>
<keyword evidence="3" id="KW-1185">Reference proteome</keyword>
<evidence type="ECO:0000259" key="1">
    <source>
        <dbReference type="Pfam" id="PF01261"/>
    </source>
</evidence>
<evidence type="ECO:0000313" key="3">
    <source>
        <dbReference type="Proteomes" id="UP000031967"/>
    </source>
</evidence>
<evidence type="ECO:0000313" key="2">
    <source>
        <dbReference type="EMBL" id="KIL40502.1"/>
    </source>
</evidence>
<dbReference type="RefSeq" id="WP_041047997.1">
    <property type="nucleotide sequence ID" value="NZ_JXAK01000020.1"/>
</dbReference>
<name>A0ABR5AHL0_9BACL</name>
<comment type="caution">
    <text evidence="2">The sequence shown here is derived from an EMBL/GenBank/DDBJ whole genome shotgun (WGS) entry which is preliminary data.</text>
</comment>
<dbReference type="PANTHER" id="PTHR12110">
    <property type="entry name" value="HYDROXYPYRUVATE ISOMERASE"/>
    <property type="match status" value="1"/>
</dbReference>
<gene>
    <name evidence="2" type="ORF">SD70_13110</name>
</gene>
<dbReference type="SUPFAM" id="SSF51658">
    <property type="entry name" value="Xylose isomerase-like"/>
    <property type="match status" value="1"/>
</dbReference>
<sequence>MGKMKLGLQMWSIHDVCMKEGICKAIEIVKELGYDGFEFAINDRGTVEELFGVKPAEVKKALQANDVKGIGYHASSRLLFENPDPILKECVELEIPYAAIGPAFYGDRTPHKKQIEIIKKVEKAAKIFKSNGVQLQVHCAAYGYLHDYKGRYTVDGMFEDVGLEYLQPEFDTAWMICGGVDPAEYLHKYKGYVDILHFKDYRPLSKDEDSEYILVRHDTVNDYHFGCAVGDSGVLDIAPIVRAAEECGTKWAVTELWNEPDSLENARISAQNLKKYL</sequence>
<organism evidence="2 3">
    <name type="scientific">Gordoniibacillus kamchatkensis</name>
    <dbReference type="NCBI Taxonomy" id="1590651"/>
    <lineage>
        <taxon>Bacteria</taxon>
        <taxon>Bacillati</taxon>
        <taxon>Bacillota</taxon>
        <taxon>Bacilli</taxon>
        <taxon>Bacillales</taxon>
        <taxon>Paenibacillaceae</taxon>
        <taxon>Gordoniibacillus</taxon>
    </lineage>
</organism>
<proteinExistence type="predicted"/>